<feature type="domain" description="Putative endonuclease Z1" evidence="2">
    <location>
        <begin position="427"/>
        <end position="657"/>
    </location>
</feature>
<dbReference type="RefSeq" id="WP_328956038.1">
    <property type="nucleotide sequence ID" value="NZ_CP108110.1"/>
</dbReference>
<keyword evidence="4" id="KW-1185">Reference proteome</keyword>
<proteinExistence type="predicted"/>
<protein>
    <submittedName>
        <fullName evidence="3">Z1 domain-containing protein</fullName>
    </submittedName>
</protein>
<feature type="compositionally biased region" description="Basic and acidic residues" evidence="1">
    <location>
        <begin position="828"/>
        <end position="841"/>
    </location>
</feature>
<dbReference type="EMBL" id="CP108110">
    <property type="protein sequence ID" value="WUQ85260.1"/>
    <property type="molecule type" value="Genomic_DNA"/>
</dbReference>
<sequence>MSSTPEDSLESLAKARRLVLALLSQDRQPTPAEVQNAVTVIFGMLAGQGEVLDRDQLAKEIEVLTAVFQEGSSGLESSSGHEPWLPEAKNDRSWDFWERYRRYLEDVSNLPPLVVRRLDQSTDDVLSQLEDPRRVGSWRRTGLVIGQVQSGKTGQYIGLAAKAVDAGYQFVVILAGIHNDLRSQTQLRVDEGLLGFDTQHQQRSNQNGKSRLMGAGRMPGAKKLDIASPTNSSEKGDFGRQAANAVNFPLGRFPVVLVVKKHWKILEYLRTWVTEVQGTEDEAGNKVVRDIPLFVIDDEADNASINTERDPDADPTKTNGAIRELMRSFEKSAYVGYTATPFANIYIDPDVDHAELGADLFPDSFIRTLPSPTNYLGPERVFGLQVDADDEEDVPPLPLVRPVEDAESWIPSKHKSSYTPSDDLPPSLREAIASFVLASAARRARGQVKVHNSMLVHVTRFTAVQGIVKDQVDDHLRLLVDSLRDRYGQAPQRMAELQAMWERDFVPTTGHFTADEAQRLTWEEVSSQLLPALRKIVVKTVNGTSRDALDYYEHRRAGLSVIAVGGQKLSRGLTLDGLTVSYYLRTSSTYDGLLQMGRWFGYRPGHEDLCRLYTTPDLQAKYIEVTAATDELRREVEEMAAVGLTPRLFGLKVRASSLGLAVTAANKMRQGTKVMLSYSGEGPETVIFNVADGVVEHNLKVLGDFVRRLDGLTMAEQEAPGASVVWERVPSDAIVDFLSGYETDRMAQRVRPRFIAKYIEQCMAVGELPQWTVRLVGKRTTKDWQDVAGYGVGPVERTALNDVRSEGRYTIRRLLSPPDEYRDLDETQVEAAKERTKEAAARKKREKVPQSPSGEQIRWQRRADQAQLLIYLIERPATEDGPAQPPLVGFQLSFPRSEHQSDTEYVVNSIWQKEGLDAFEDDEEDGE</sequence>
<dbReference type="Pfam" id="PF10593">
    <property type="entry name" value="Z1"/>
    <property type="match status" value="1"/>
</dbReference>
<evidence type="ECO:0000313" key="3">
    <source>
        <dbReference type="EMBL" id="WUQ85260.1"/>
    </source>
</evidence>
<evidence type="ECO:0000313" key="4">
    <source>
        <dbReference type="Proteomes" id="UP001432222"/>
    </source>
</evidence>
<dbReference type="InterPro" id="IPR018310">
    <property type="entry name" value="Put_endonuclease_Z1-dom"/>
</dbReference>
<evidence type="ECO:0000256" key="1">
    <source>
        <dbReference type="SAM" id="MobiDB-lite"/>
    </source>
</evidence>
<name>A0ABZ1U3W6_9ACTN</name>
<gene>
    <name evidence="3" type="ORF">OHA16_21205</name>
</gene>
<reference evidence="3" key="1">
    <citation type="submission" date="2022-10" db="EMBL/GenBank/DDBJ databases">
        <title>The complete genomes of actinobacterial strains from the NBC collection.</title>
        <authorList>
            <person name="Joergensen T.S."/>
            <person name="Alvarez Arevalo M."/>
            <person name="Sterndorff E.B."/>
            <person name="Faurdal D."/>
            <person name="Vuksanovic O."/>
            <person name="Mourched A.-S."/>
            <person name="Charusanti P."/>
            <person name="Shaw S."/>
            <person name="Blin K."/>
            <person name="Weber T."/>
        </authorList>
    </citation>
    <scope>NUCLEOTIDE SEQUENCE</scope>
    <source>
        <strain evidence="3">NBC_00222</strain>
    </source>
</reference>
<feature type="region of interest" description="Disordered" evidence="1">
    <location>
        <begin position="828"/>
        <end position="859"/>
    </location>
</feature>
<dbReference type="Proteomes" id="UP001432222">
    <property type="component" value="Chromosome"/>
</dbReference>
<organism evidence="3 4">
    <name type="scientific">Kitasatospora purpeofusca</name>
    <dbReference type="NCBI Taxonomy" id="67352"/>
    <lineage>
        <taxon>Bacteria</taxon>
        <taxon>Bacillati</taxon>
        <taxon>Actinomycetota</taxon>
        <taxon>Actinomycetes</taxon>
        <taxon>Kitasatosporales</taxon>
        <taxon>Streptomycetaceae</taxon>
        <taxon>Kitasatospora</taxon>
    </lineage>
</organism>
<evidence type="ECO:0000259" key="2">
    <source>
        <dbReference type="Pfam" id="PF10593"/>
    </source>
</evidence>
<accession>A0ABZ1U3W6</accession>